<evidence type="ECO:0000313" key="2">
    <source>
        <dbReference type="EMBL" id="MFD1984434.1"/>
    </source>
</evidence>
<dbReference type="Pfam" id="PF13450">
    <property type="entry name" value="NAD_binding_8"/>
    <property type="match status" value="1"/>
</dbReference>
<keyword evidence="3" id="KW-1185">Reference proteome</keyword>
<gene>
    <name evidence="2" type="ORF">ACFSOZ_17610</name>
</gene>
<dbReference type="EMBL" id="JBHUGZ010000012">
    <property type="protein sequence ID" value="MFD1984434.1"/>
    <property type="molecule type" value="Genomic_DNA"/>
</dbReference>
<sequence>MDHVDLINASQTPSAKAVYFVGPFHPRITFYSQQVRALRLAQAMHGLDLVKASHQIAVVGAGAAGSTLACALALLDKQVTLYDPASQILQLQSASSRLLHPHIYEWPTRGSLDDRAGLPVMDWSAGTGGIVCNALRGEFSKIDVSLPNLTFRPSHKLVEIAPSGAAWQLTFGAPDGLQNRIFQHVVLAMGFGDERSSGDVVPEDYWRPGSVGTSATEPVSGASYIVSGNGDGALTETLGLLVDGFEHVSFTRCFLGLFPGDELRIAADIIFTGAAFEQDIEVSLRTNLLPILEMHSVLDRLRPMLRKDRVVTINSSGPLFAAGRASQLNHCMVFALLEAARGEGVTVQRTRGSVKDTKKTTAGTALVGISLGTTPYVGSFKHVVLRHGPDIENRYAPAATLLADYKAHLTPLLAATPGLAAPPVLDEATFELFEELRIQKIADYASKQQQLVQADEAKRIVEILVDPAAHVLIERGSQKLAEVALACEQLPKRVTIDIHVLPNQLPEAIDLVRLTRGSAGKIDLRAYPAVSTEWTKLLPGIGTAPAPTSVRAAQDYDGAQIMPSVDACLMRALDGRVQQAIAQGQTPPLGKLSAPLLAEVGKAWNSWQQILDANHTLRFDFLRWLAQVDQQAISPWDGDYGSIQRMANALIMIMAAHCQQPFAPISVERGNLSFATDAVALGTGCEVIGSDPISIRTEPDDWGVDALILSASGEVDVRNPAGRVLDGGTIGTTMRAARRVSPAIIQNTGYWRTRLAGDLAQWKEAVAEEFAALRQRQDDQLNGVSK</sequence>
<reference evidence="3" key="1">
    <citation type="journal article" date="2019" name="Int. J. Syst. Evol. Microbiol.">
        <title>The Global Catalogue of Microorganisms (GCM) 10K type strain sequencing project: providing services to taxonomists for standard genome sequencing and annotation.</title>
        <authorList>
            <consortium name="The Broad Institute Genomics Platform"/>
            <consortium name="The Broad Institute Genome Sequencing Center for Infectious Disease"/>
            <person name="Wu L."/>
            <person name="Ma J."/>
        </authorList>
    </citation>
    <scope>NUCLEOTIDE SEQUENCE [LARGE SCALE GENOMIC DNA]</scope>
    <source>
        <strain evidence="3">CGMCC 1.16225</strain>
    </source>
</reference>
<proteinExistence type="predicted"/>
<organism evidence="2 3">
    <name type="scientific">Mesorhizobium newzealandense</name>
    <dbReference type="NCBI Taxonomy" id="1300302"/>
    <lineage>
        <taxon>Bacteria</taxon>
        <taxon>Pseudomonadati</taxon>
        <taxon>Pseudomonadota</taxon>
        <taxon>Alphaproteobacteria</taxon>
        <taxon>Hyphomicrobiales</taxon>
        <taxon>Phyllobacteriaceae</taxon>
        <taxon>Mesorhizobium</taxon>
    </lineage>
</organism>
<evidence type="ECO:0000313" key="3">
    <source>
        <dbReference type="Proteomes" id="UP001597405"/>
    </source>
</evidence>
<dbReference type="Gene3D" id="3.50.50.60">
    <property type="entry name" value="FAD/NAD(P)-binding domain"/>
    <property type="match status" value="1"/>
</dbReference>
<dbReference type="RefSeq" id="WP_379100210.1">
    <property type="nucleotide sequence ID" value="NZ_JBHUGZ010000012.1"/>
</dbReference>
<comment type="caution">
    <text evidence="2">The sequence shown here is derived from an EMBL/GenBank/DDBJ whole genome shotgun (WGS) entry which is preliminary data.</text>
</comment>
<dbReference type="InterPro" id="IPR036188">
    <property type="entry name" value="FAD/NAD-bd_sf"/>
</dbReference>
<dbReference type="InterPro" id="IPR046918">
    <property type="entry name" value="ABC-3C_CTD2"/>
</dbReference>
<dbReference type="Pfam" id="PF20278">
    <property type="entry name" value="CTD2"/>
    <property type="match status" value="1"/>
</dbReference>
<name>A0ABW4UFK2_9HYPH</name>
<feature type="domain" description="ABC-three component systems C-terminal" evidence="1">
    <location>
        <begin position="551"/>
        <end position="766"/>
    </location>
</feature>
<accession>A0ABW4UFK2</accession>
<dbReference type="Proteomes" id="UP001597405">
    <property type="component" value="Unassembled WGS sequence"/>
</dbReference>
<evidence type="ECO:0000259" key="1">
    <source>
        <dbReference type="Pfam" id="PF20278"/>
    </source>
</evidence>
<protein>
    <submittedName>
        <fullName evidence="2">ABC-three component system protein</fullName>
    </submittedName>
</protein>
<dbReference type="SUPFAM" id="SSF51905">
    <property type="entry name" value="FAD/NAD(P)-binding domain"/>
    <property type="match status" value="1"/>
</dbReference>